<name>A0A4R9A9F7_9MICO</name>
<dbReference type="SUPFAM" id="SSF52540">
    <property type="entry name" value="P-loop containing nucleoside triphosphate hydrolases"/>
    <property type="match status" value="1"/>
</dbReference>
<dbReference type="Proteomes" id="UP000297447">
    <property type="component" value="Unassembled WGS sequence"/>
</dbReference>
<dbReference type="InterPro" id="IPR015943">
    <property type="entry name" value="WD40/YVTN_repeat-like_dom_sf"/>
</dbReference>
<gene>
    <name evidence="9" type="ORF">E3T55_03800</name>
</gene>
<comment type="caution">
    <text evidence="9">The sequence shown here is derived from an EMBL/GenBank/DDBJ whole genome shotgun (WGS) entry which is preliminary data.</text>
</comment>
<evidence type="ECO:0000259" key="8">
    <source>
        <dbReference type="PROSITE" id="PS51755"/>
    </source>
</evidence>
<dbReference type="InterPro" id="IPR027417">
    <property type="entry name" value="P-loop_NTPase"/>
</dbReference>
<evidence type="ECO:0000256" key="7">
    <source>
        <dbReference type="SAM" id="MobiDB-lite"/>
    </source>
</evidence>
<dbReference type="PROSITE" id="PS50082">
    <property type="entry name" value="WD_REPEATS_2"/>
    <property type="match status" value="1"/>
</dbReference>
<feature type="region of interest" description="Disordered" evidence="7">
    <location>
        <begin position="1"/>
        <end position="44"/>
    </location>
</feature>
<dbReference type="SUPFAM" id="SSF50969">
    <property type="entry name" value="YVTN repeat-like/Quinoprotein amine dehydrogenase"/>
    <property type="match status" value="1"/>
</dbReference>
<dbReference type="GO" id="GO:0000160">
    <property type="term" value="P:phosphorelay signal transduction system"/>
    <property type="evidence" value="ECO:0007669"/>
    <property type="project" value="InterPro"/>
</dbReference>
<dbReference type="PANTHER" id="PTHR35807:SF1">
    <property type="entry name" value="TRANSCRIPTIONAL REGULATOR REDD"/>
    <property type="match status" value="1"/>
</dbReference>
<dbReference type="Gene3D" id="1.10.10.10">
    <property type="entry name" value="Winged helix-like DNA-binding domain superfamily/Winged helix DNA-binding domain"/>
    <property type="match status" value="1"/>
</dbReference>
<dbReference type="GO" id="GO:0005829">
    <property type="term" value="C:cytosol"/>
    <property type="evidence" value="ECO:0007669"/>
    <property type="project" value="UniProtKB-ARBA"/>
</dbReference>
<keyword evidence="2" id="KW-0805">Transcription regulation</keyword>
<feature type="domain" description="OmpR/PhoB-type" evidence="8">
    <location>
        <begin position="78"/>
        <end position="180"/>
    </location>
</feature>
<dbReference type="InterPro" id="IPR001867">
    <property type="entry name" value="OmpR/PhoB-type_DNA-bd"/>
</dbReference>
<dbReference type="Pfam" id="PF00400">
    <property type="entry name" value="WD40"/>
    <property type="match status" value="1"/>
</dbReference>
<evidence type="ECO:0000256" key="2">
    <source>
        <dbReference type="ARBA" id="ARBA00023015"/>
    </source>
</evidence>
<evidence type="ECO:0000313" key="10">
    <source>
        <dbReference type="Proteomes" id="UP000297447"/>
    </source>
</evidence>
<dbReference type="SUPFAM" id="SSF48452">
    <property type="entry name" value="TPR-like"/>
    <property type="match status" value="1"/>
</dbReference>
<evidence type="ECO:0000256" key="4">
    <source>
        <dbReference type="ARBA" id="ARBA00023163"/>
    </source>
</evidence>
<feature type="DNA-binding region" description="OmpR/PhoB-type" evidence="6">
    <location>
        <begin position="78"/>
        <end position="180"/>
    </location>
</feature>
<evidence type="ECO:0000256" key="6">
    <source>
        <dbReference type="PROSITE-ProRule" id="PRU01091"/>
    </source>
</evidence>
<dbReference type="InterPro" id="IPR011990">
    <property type="entry name" value="TPR-like_helical_dom_sf"/>
</dbReference>
<dbReference type="PROSITE" id="PS51755">
    <property type="entry name" value="OMPR_PHOB"/>
    <property type="match status" value="1"/>
</dbReference>
<dbReference type="SMART" id="SM00862">
    <property type="entry name" value="Trans_reg_C"/>
    <property type="match status" value="1"/>
</dbReference>
<dbReference type="SUPFAM" id="SSF46894">
    <property type="entry name" value="C-terminal effector domain of the bipartite response regulators"/>
    <property type="match status" value="1"/>
</dbReference>
<dbReference type="Gene3D" id="1.25.40.10">
    <property type="entry name" value="Tetratricopeptide repeat domain"/>
    <property type="match status" value="1"/>
</dbReference>
<evidence type="ECO:0000256" key="5">
    <source>
        <dbReference type="PROSITE-ProRule" id="PRU00221"/>
    </source>
</evidence>
<comment type="similarity">
    <text evidence="1">Belongs to the AfsR/DnrI/RedD regulatory family.</text>
</comment>
<evidence type="ECO:0000256" key="1">
    <source>
        <dbReference type="ARBA" id="ARBA00005820"/>
    </source>
</evidence>
<organism evidence="9 10">
    <name type="scientific">Cryobacterium frigoriphilum</name>
    <dbReference type="NCBI Taxonomy" id="1259150"/>
    <lineage>
        <taxon>Bacteria</taxon>
        <taxon>Bacillati</taxon>
        <taxon>Actinomycetota</taxon>
        <taxon>Actinomycetes</taxon>
        <taxon>Micrococcales</taxon>
        <taxon>Microbacteriaceae</taxon>
        <taxon>Cryobacterium</taxon>
    </lineage>
</organism>
<dbReference type="CDD" id="cd15831">
    <property type="entry name" value="BTAD"/>
    <property type="match status" value="1"/>
</dbReference>
<dbReference type="InterPro" id="IPR011044">
    <property type="entry name" value="Quino_amine_DH_bsu"/>
</dbReference>
<dbReference type="EMBL" id="SOHE01000016">
    <property type="protein sequence ID" value="TFD54551.1"/>
    <property type="molecule type" value="Genomic_DNA"/>
</dbReference>
<sequence>MRRTEVRSRCTRRGRSTPAQQRQHPPAASVSRDRRGGGELSSTCHVPSVENAARWLLTSVKDSPISAGYRRPAVRYRPDISRLDGCRIRTHHVVMEVRVLGSLTLDDGRIPLAPRDRAVLGALTVRLGESLSVESLAAALWGDDVPASWSHVIPGCIMRLRRLIAPARIETTPHGYRLAAEGIEFDAERFERLVTRGTQQLQLGEPERAANTFSEALALWRGEPYVELPDWEPAQIATGRLEEMRLGVEELLLDARLQAGDVQEVAALARARVAEAPLRERRWVVLSVAQYRQGRQADALATVRRARGLLAVELGLDPCTELAELEQAILRQDPALLSDRVFRAESPECPYFGLPPAGVGDAERYFGREQELSVALRELERHGVLLVAGSSGVGKSSFVRAGIGADLIARGRDVAIVSPGEHPLDALRDLGLPAGQSLLIVDQCEHAFAAADPAEVREFFAALKRMVYRGLLVVAIRADRLGDLADHEGFAAIIQSHMLMLTGLGPDGLRAVIEKPAEQAGLILQPGLVEILVRDADGRNLPLLSHALRQVWSRREGRVMTVDGYRASGEIAGAVAKTAEEVMAELSAEGQRLLRDILLRLVEASAGGAVVSRRIERTRIAIDDAHARIVDRLVDARLLTTDEESVQLSHEALAREWPRLKEWLADDVEGQRIMRHLGSAAAAWDVMGRPDSELYRGGRLTAAEHWRDAVVPALTAVERDFLDASAAHETAGLAAAQNQLRTERRMVRRLSWVSVAAAALAICAVTASLVAGFQANLAGERATVAEARRVAGLALEEPDFDRALLLAVEAIHIWDDSDTRGNLVRVISRAPRLTSVIRIPEEGVAAVSMSLAQDGTRASVIDSDHDVRLFDLNDRSQLGEYSPFSRTVLTSAVDPVSGAVAFSEISDPCNDAFCPVRRTGTLDLAEQGRSGVATHEGMSGTAIDVEYSADGSLFAALAATQQPESSVSIAFRRSGANAATGPILVNLGVISSDPPPPPDQGVTGQAWSDQALPGPVWQYSAVKFSPDGSRLYASGFGPTVVLDTASGAELHRIPGTGILAVSPDGRRIAVRDGARAVRIVDASGQATPITVSLSSFPTAADFSPDGPQLAIAAGDDLVVASTATGEIAETLRDHDGEVTAVEFRPGGELVTAGDDGAIIMYDLGDWSAAFRSGLHVQDQAPAELDDRTVALEQSNGHWQLVFAEPAVWEEHACAIAGRVLTQQEWAEFVGSRSYAPACGH</sequence>
<dbReference type="InterPro" id="IPR001680">
    <property type="entry name" value="WD40_rpt"/>
</dbReference>
<keyword evidence="5" id="KW-0853">WD repeat</keyword>
<dbReference type="InterPro" id="IPR049052">
    <property type="entry name" value="nSTAND1"/>
</dbReference>
<keyword evidence="4" id="KW-0804">Transcription</keyword>
<dbReference type="InterPro" id="IPR051677">
    <property type="entry name" value="AfsR-DnrI-RedD_regulator"/>
</dbReference>
<dbReference type="InterPro" id="IPR036388">
    <property type="entry name" value="WH-like_DNA-bd_sf"/>
</dbReference>
<dbReference type="SMART" id="SM00320">
    <property type="entry name" value="WD40"/>
    <property type="match status" value="4"/>
</dbReference>
<keyword evidence="3 6" id="KW-0238">DNA-binding</keyword>
<proteinExistence type="inferred from homology"/>
<dbReference type="Pfam" id="PF03704">
    <property type="entry name" value="BTAD"/>
    <property type="match status" value="1"/>
</dbReference>
<accession>A0A4R9A9F7</accession>
<dbReference type="OrthoDB" id="134501at2"/>
<dbReference type="GO" id="GO:0003677">
    <property type="term" value="F:DNA binding"/>
    <property type="evidence" value="ECO:0007669"/>
    <property type="project" value="UniProtKB-UniRule"/>
</dbReference>
<dbReference type="AlphaFoldDB" id="A0A4R9A9F7"/>
<dbReference type="PANTHER" id="PTHR35807">
    <property type="entry name" value="TRANSCRIPTIONAL REGULATOR REDD-RELATED"/>
    <property type="match status" value="1"/>
</dbReference>
<protein>
    <recommendedName>
        <fullName evidence="8">OmpR/PhoB-type domain-containing protein</fullName>
    </recommendedName>
</protein>
<dbReference type="SMART" id="SM01043">
    <property type="entry name" value="BTAD"/>
    <property type="match status" value="1"/>
</dbReference>
<evidence type="ECO:0000313" key="9">
    <source>
        <dbReference type="EMBL" id="TFD54551.1"/>
    </source>
</evidence>
<evidence type="ECO:0000256" key="3">
    <source>
        <dbReference type="ARBA" id="ARBA00023125"/>
    </source>
</evidence>
<reference evidence="9 10" key="1">
    <citation type="submission" date="2019-03" db="EMBL/GenBank/DDBJ databases">
        <title>Genomics of glacier-inhabiting Cryobacterium strains.</title>
        <authorList>
            <person name="Liu Q."/>
            <person name="Xin Y.-H."/>
        </authorList>
    </citation>
    <scope>NUCLEOTIDE SEQUENCE [LARGE SCALE GENOMIC DNA]</scope>
    <source>
        <strain evidence="9 10">Hh14</strain>
    </source>
</reference>
<dbReference type="GO" id="GO:0006355">
    <property type="term" value="P:regulation of DNA-templated transcription"/>
    <property type="evidence" value="ECO:0007669"/>
    <property type="project" value="InterPro"/>
</dbReference>
<dbReference type="Pfam" id="PF20703">
    <property type="entry name" value="nSTAND1"/>
    <property type="match status" value="1"/>
</dbReference>
<dbReference type="InterPro" id="IPR016032">
    <property type="entry name" value="Sig_transdc_resp-reg_C-effctor"/>
</dbReference>
<keyword evidence="10" id="KW-1185">Reference proteome</keyword>
<dbReference type="Gene3D" id="2.130.10.10">
    <property type="entry name" value="YVTN repeat-like/Quinoprotein amine dehydrogenase"/>
    <property type="match status" value="2"/>
</dbReference>
<feature type="repeat" description="WD" evidence="5">
    <location>
        <begin position="1131"/>
        <end position="1163"/>
    </location>
</feature>
<dbReference type="InterPro" id="IPR005158">
    <property type="entry name" value="BTAD"/>
</dbReference>